<dbReference type="Pfam" id="PF02839">
    <property type="entry name" value="CBM_5_12"/>
    <property type="match status" value="1"/>
</dbReference>
<feature type="region of interest" description="Disordered" evidence="2">
    <location>
        <begin position="369"/>
        <end position="395"/>
    </location>
</feature>
<dbReference type="RefSeq" id="WP_373971111.1">
    <property type="nucleotide sequence ID" value="NZ_JBHDLJ010000003.1"/>
</dbReference>
<dbReference type="InterPro" id="IPR017853">
    <property type="entry name" value="GH"/>
</dbReference>
<feature type="region of interest" description="Disordered" evidence="2">
    <location>
        <begin position="523"/>
        <end position="549"/>
    </location>
</feature>
<dbReference type="EMBL" id="JBHDLJ010000003">
    <property type="protein sequence ID" value="MFB0833934.1"/>
    <property type="molecule type" value="Genomic_DNA"/>
</dbReference>
<evidence type="ECO:0000259" key="3">
    <source>
        <dbReference type="SMART" id="SM00495"/>
    </source>
</evidence>
<dbReference type="Gene3D" id="3.20.20.80">
    <property type="entry name" value="Glycosidases"/>
    <property type="match status" value="1"/>
</dbReference>
<dbReference type="PANTHER" id="PTHR42976:SF1">
    <property type="entry name" value="GH18 DOMAIN-CONTAINING PROTEIN-RELATED"/>
    <property type="match status" value="1"/>
</dbReference>
<dbReference type="PANTHER" id="PTHR42976">
    <property type="entry name" value="BIFUNCTIONAL CHITINASE/LYSOZYME-RELATED"/>
    <property type="match status" value="1"/>
</dbReference>
<dbReference type="SUPFAM" id="SSF51445">
    <property type="entry name" value="(Trans)glycosidases"/>
    <property type="match status" value="1"/>
</dbReference>
<proteinExistence type="predicted"/>
<dbReference type="CDD" id="cd12215">
    <property type="entry name" value="ChiC_BD"/>
    <property type="match status" value="2"/>
</dbReference>
<comment type="caution">
    <text evidence="4">The sequence shown here is derived from an EMBL/GenBank/DDBJ whole genome shotgun (WGS) entry which is preliminary data.</text>
</comment>
<evidence type="ECO:0000256" key="2">
    <source>
        <dbReference type="SAM" id="MobiDB-lite"/>
    </source>
</evidence>
<dbReference type="Proteomes" id="UP001575652">
    <property type="component" value="Unassembled WGS sequence"/>
</dbReference>
<keyword evidence="1" id="KW-0378">Hydrolase</keyword>
<protein>
    <submittedName>
        <fullName evidence="4">Chitinase</fullName>
    </submittedName>
</protein>
<evidence type="ECO:0000313" key="5">
    <source>
        <dbReference type="Proteomes" id="UP001575652"/>
    </source>
</evidence>
<keyword evidence="5" id="KW-1185">Reference proteome</keyword>
<evidence type="ECO:0000256" key="1">
    <source>
        <dbReference type="ARBA" id="ARBA00022801"/>
    </source>
</evidence>
<dbReference type="SMART" id="SM00495">
    <property type="entry name" value="ChtBD3"/>
    <property type="match status" value="2"/>
</dbReference>
<sequence length="549" mass="57886">MAHRFQGRRLSPLRLFVVLAVVGTLVAGSTMAYGRVRDAAFAGKQQQWFGSYVDATSTPFYDIGTGVAPGERVVLAFAVAHPERACEPSWGAYYTLDEAAATFDLDRRAARVRDAGGEIVISTGGLLNDEPATACDDTARVKGAYASLLDRYQSSTLDLDIEGDDLSDAVSGERRASAVAALQKDRDDAGAALEVWLTLPVATGGLTAEGLAEVRRMLDAGVDLAGVNLMTMNFGESRAAGQSMATASIQSARSTHAQLTDLYAEAGQNLGAQSLWRKIGLTPMIGQNDLLGEVFGLDDAVALNAFAVETGVGRMSLWSANRDNDCGPNHPDPERVSNNCSGVKQASRDFAQRLAAGFDPASTASAASAAASAPRASEEPAPKETAIVDDPATSPYPIWNDEGAFVEGDRVVWRGNVYESKWWNQDTPPDSPVADGGATPWTLVGPVLPGDKPQPVVTAPAGLYPVWSPAAVYTEGDRVLHEGRILEAKWWNSSESPEAALRGAPTSPWKLFTNVQAQRIIDAAAKKGASATPSATPSTSPTPSAKPTP</sequence>
<dbReference type="InterPro" id="IPR052750">
    <property type="entry name" value="GH18_Chitinase"/>
</dbReference>
<gene>
    <name evidence="4" type="ORF">ACETWP_04970</name>
</gene>
<dbReference type="SUPFAM" id="SSF51055">
    <property type="entry name" value="Carbohydrate binding domain"/>
    <property type="match status" value="2"/>
</dbReference>
<feature type="compositionally biased region" description="Low complexity" evidence="2">
    <location>
        <begin position="529"/>
        <end position="543"/>
    </location>
</feature>
<reference evidence="4 5" key="1">
    <citation type="submission" date="2024-09" db="EMBL/GenBank/DDBJ databases">
        <authorList>
            <person name="Salinas-Garcia M.A."/>
            <person name="Prieme A."/>
        </authorList>
    </citation>
    <scope>NUCLEOTIDE SEQUENCE [LARGE SCALE GENOMIC DNA]</scope>
    <source>
        <strain evidence="4 5">DSM 21081</strain>
    </source>
</reference>
<dbReference type="InterPro" id="IPR003610">
    <property type="entry name" value="CBM5/12"/>
</dbReference>
<dbReference type="Gene3D" id="2.10.10.20">
    <property type="entry name" value="Carbohydrate-binding module superfamily 5/12"/>
    <property type="match status" value="2"/>
</dbReference>
<feature type="domain" description="Chitin-binding type-3" evidence="3">
    <location>
        <begin position="464"/>
        <end position="512"/>
    </location>
</feature>
<name>A0ABV4ULC2_9MICC</name>
<accession>A0ABV4ULC2</accession>
<dbReference type="InterPro" id="IPR036573">
    <property type="entry name" value="CBM_sf_5/12"/>
</dbReference>
<evidence type="ECO:0000313" key="4">
    <source>
        <dbReference type="EMBL" id="MFB0833934.1"/>
    </source>
</evidence>
<dbReference type="CDD" id="cd06543">
    <property type="entry name" value="GH18_PF-ChiA-like"/>
    <property type="match status" value="1"/>
</dbReference>
<feature type="domain" description="Chitin-binding type-3" evidence="3">
    <location>
        <begin position="396"/>
        <end position="444"/>
    </location>
</feature>
<organism evidence="4 5">
    <name type="scientific">Arthrobacter halodurans</name>
    <dbReference type="NCBI Taxonomy" id="516699"/>
    <lineage>
        <taxon>Bacteria</taxon>
        <taxon>Bacillati</taxon>
        <taxon>Actinomycetota</taxon>
        <taxon>Actinomycetes</taxon>
        <taxon>Micrococcales</taxon>
        <taxon>Micrococcaceae</taxon>
        <taxon>Arthrobacter</taxon>
    </lineage>
</organism>